<evidence type="ECO:0000313" key="4">
    <source>
        <dbReference type="Proteomes" id="UP000429181"/>
    </source>
</evidence>
<dbReference type="Proteomes" id="UP000429181">
    <property type="component" value="Chromosome 8"/>
</dbReference>
<dbReference type="Ensembl" id="ENSBIXT00005035848.1">
    <property type="protein sequence ID" value="ENSBIXP00005021814.1"/>
    <property type="gene ID" value="ENSBIXG00005024768.1"/>
</dbReference>
<protein>
    <submittedName>
        <fullName evidence="2">Uncharacterized protein</fullName>
    </submittedName>
</protein>
<dbReference type="Proteomes" id="UP000314981">
    <property type="component" value="Chromosome 8"/>
</dbReference>
<keyword evidence="1" id="KW-0472">Membrane</keyword>
<evidence type="ECO:0000313" key="3">
    <source>
        <dbReference type="Proteomes" id="UP000314981"/>
    </source>
</evidence>
<sequence>VYHIFLLDLSVDGHLGFFHVLAIVISAAMNIGVRVSFSIMVSSGHMPSSGIAGLYSSFIPSFLRNLHTILHRACISLHSHQKKVNPVFQVTIFCKDGSITTYLSQEHEPCHMCIWLSLEVDKAFLELPW</sequence>
<dbReference type="Ensembl" id="ENSBIXT00000030459.1">
    <property type="protein sequence ID" value="ENSBIXP00000017779.1"/>
    <property type="gene ID" value="ENSBIXG00000004159.1"/>
</dbReference>
<dbReference type="AlphaFoldDB" id="A0A4W2DG30"/>
<name>A0A4W2DG30_BOBOX</name>
<accession>A0A4W2DG30</accession>
<feature type="transmembrane region" description="Helical" evidence="1">
    <location>
        <begin position="16"/>
        <end position="37"/>
    </location>
</feature>
<keyword evidence="1" id="KW-1133">Transmembrane helix</keyword>
<dbReference type="OMA" id="QEHEPCH"/>
<reference evidence="2" key="2">
    <citation type="submission" date="2025-05" db="UniProtKB">
        <authorList>
            <consortium name="Ensembl"/>
        </authorList>
    </citation>
    <scope>IDENTIFICATION</scope>
</reference>
<evidence type="ECO:0000313" key="2">
    <source>
        <dbReference type="Ensembl" id="ENSBIXP00000017779.1"/>
    </source>
</evidence>
<proteinExistence type="predicted"/>
<organism evidence="2 3">
    <name type="scientific">Bos indicus x Bos taurus</name>
    <name type="common">Hybrid cattle</name>
    <dbReference type="NCBI Taxonomy" id="30522"/>
    <lineage>
        <taxon>Eukaryota</taxon>
        <taxon>Metazoa</taxon>
        <taxon>Chordata</taxon>
        <taxon>Craniata</taxon>
        <taxon>Vertebrata</taxon>
        <taxon>Euteleostomi</taxon>
        <taxon>Mammalia</taxon>
        <taxon>Eutheria</taxon>
        <taxon>Laurasiatheria</taxon>
        <taxon>Artiodactyla</taxon>
        <taxon>Ruminantia</taxon>
        <taxon>Pecora</taxon>
        <taxon>Bovidae</taxon>
        <taxon>Bovinae</taxon>
        <taxon>Bos</taxon>
    </lineage>
</organism>
<dbReference type="GeneTree" id="ENSGT01000000214749"/>
<reference evidence="3 4" key="1">
    <citation type="submission" date="2018-11" db="EMBL/GenBank/DDBJ databases">
        <title>Haplotype-resolved cattle genomes.</title>
        <authorList>
            <person name="Low W.Y."/>
            <person name="Tearle R."/>
            <person name="Bickhart D.M."/>
            <person name="Rosen B.D."/>
            <person name="Koren S."/>
            <person name="Rhie A."/>
            <person name="Hiendleder S."/>
            <person name="Phillippy A.M."/>
            <person name="Smith T.P.L."/>
            <person name="Williams J.L."/>
        </authorList>
    </citation>
    <scope>NUCLEOTIDE SEQUENCE [LARGE SCALE GENOMIC DNA]</scope>
</reference>
<keyword evidence="1" id="KW-0812">Transmembrane</keyword>
<keyword evidence="3" id="KW-1185">Reference proteome</keyword>
<evidence type="ECO:0000256" key="1">
    <source>
        <dbReference type="SAM" id="Phobius"/>
    </source>
</evidence>